<comment type="caution">
    <text evidence="2">The sequence shown here is derived from an EMBL/GenBank/DDBJ whole genome shotgun (WGS) entry which is preliminary data.</text>
</comment>
<sequence length="183" mass="21239">MNIDLNKIFNTSSELDKKFVDALLRAIKNNAIKEFDYLKFMHSVKSMQEMNMDVDTSYKSAFATAQTIGLTKEKLLKTANHYKIVLNKEREHFADALKNQRSEKISGKLEEVEILKNKILEYEEKMKQMNKEIAIYQKKIAGADSAIEKEKEKIETIKNNFVSSFEHFAEVLDHDIDSINNLL</sequence>
<evidence type="ECO:0000313" key="2">
    <source>
        <dbReference type="EMBL" id="GLR16063.1"/>
    </source>
</evidence>
<gene>
    <name evidence="2" type="ORF">GCM10007940_06780</name>
</gene>
<keyword evidence="1" id="KW-0175">Coiled coil</keyword>
<keyword evidence="3" id="KW-1185">Reference proteome</keyword>
<dbReference type="RefSeq" id="WP_235294706.1">
    <property type="nucleotide sequence ID" value="NZ_BSOH01000003.1"/>
</dbReference>
<organism evidence="2 3">
    <name type="scientific">Portibacter lacus</name>
    <dbReference type="NCBI Taxonomy" id="1099794"/>
    <lineage>
        <taxon>Bacteria</taxon>
        <taxon>Pseudomonadati</taxon>
        <taxon>Bacteroidota</taxon>
        <taxon>Saprospiria</taxon>
        <taxon>Saprospirales</taxon>
        <taxon>Haliscomenobacteraceae</taxon>
        <taxon>Portibacter</taxon>
    </lineage>
</organism>
<dbReference type="EMBL" id="BSOH01000003">
    <property type="protein sequence ID" value="GLR16063.1"/>
    <property type="molecule type" value="Genomic_DNA"/>
</dbReference>
<accession>A0AA37WCH7</accession>
<feature type="coiled-coil region" evidence="1">
    <location>
        <begin position="105"/>
        <end position="160"/>
    </location>
</feature>
<dbReference type="Proteomes" id="UP001156666">
    <property type="component" value="Unassembled WGS sequence"/>
</dbReference>
<name>A0AA37WCH7_9BACT</name>
<protein>
    <submittedName>
        <fullName evidence="2">Uncharacterized protein</fullName>
    </submittedName>
</protein>
<reference evidence="2" key="2">
    <citation type="submission" date="2023-01" db="EMBL/GenBank/DDBJ databases">
        <title>Draft genome sequence of Portibacter lacus strain NBRC 108769.</title>
        <authorList>
            <person name="Sun Q."/>
            <person name="Mori K."/>
        </authorList>
    </citation>
    <scope>NUCLEOTIDE SEQUENCE</scope>
    <source>
        <strain evidence="2">NBRC 108769</strain>
    </source>
</reference>
<dbReference type="AlphaFoldDB" id="A0AA37WCH7"/>
<evidence type="ECO:0000256" key="1">
    <source>
        <dbReference type="SAM" id="Coils"/>
    </source>
</evidence>
<reference evidence="2" key="1">
    <citation type="journal article" date="2014" name="Int. J. Syst. Evol. Microbiol.">
        <title>Complete genome sequence of Corynebacterium casei LMG S-19264T (=DSM 44701T), isolated from a smear-ripened cheese.</title>
        <authorList>
            <consortium name="US DOE Joint Genome Institute (JGI-PGF)"/>
            <person name="Walter F."/>
            <person name="Albersmeier A."/>
            <person name="Kalinowski J."/>
            <person name="Ruckert C."/>
        </authorList>
    </citation>
    <scope>NUCLEOTIDE SEQUENCE</scope>
    <source>
        <strain evidence="2">NBRC 108769</strain>
    </source>
</reference>
<evidence type="ECO:0000313" key="3">
    <source>
        <dbReference type="Proteomes" id="UP001156666"/>
    </source>
</evidence>
<proteinExistence type="predicted"/>